<dbReference type="Gene3D" id="3.20.20.150">
    <property type="entry name" value="Divalent-metal-dependent TIM barrel enzymes"/>
    <property type="match status" value="1"/>
</dbReference>
<protein>
    <recommendedName>
        <fullName evidence="2">Sugar phosphate isomerase/epimerase</fullName>
    </recommendedName>
</protein>
<dbReference type="EMBL" id="UINC01162725">
    <property type="protein sequence ID" value="SVD62636.1"/>
    <property type="molecule type" value="Genomic_DNA"/>
</dbReference>
<evidence type="ECO:0000313" key="1">
    <source>
        <dbReference type="EMBL" id="SVD62636.1"/>
    </source>
</evidence>
<evidence type="ECO:0008006" key="2">
    <source>
        <dbReference type="Google" id="ProtNLM"/>
    </source>
</evidence>
<reference evidence="1" key="1">
    <citation type="submission" date="2018-05" db="EMBL/GenBank/DDBJ databases">
        <authorList>
            <person name="Lanie J.A."/>
            <person name="Ng W.-L."/>
            <person name="Kazmierczak K.M."/>
            <person name="Andrzejewski T.M."/>
            <person name="Davidsen T.M."/>
            <person name="Wayne K.J."/>
            <person name="Tettelin H."/>
            <person name="Glass J.I."/>
            <person name="Rusch D."/>
            <person name="Podicherti R."/>
            <person name="Tsui H.-C.T."/>
            <person name="Winkler M.E."/>
        </authorList>
    </citation>
    <scope>NUCLEOTIDE SEQUENCE</scope>
</reference>
<dbReference type="AlphaFoldDB" id="A0A382WUR8"/>
<accession>A0A382WUR8</accession>
<gene>
    <name evidence="1" type="ORF">METZ01_LOCUS415490</name>
</gene>
<proteinExistence type="predicted"/>
<organism evidence="1">
    <name type="scientific">marine metagenome</name>
    <dbReference type="NCBI Taxonomy" id="408172"/>
    <lineage>
        <taxon>unclassified sequences</taxon>
        <taxon>metagenomes</taxon>
        <taxon>ecological metagenomes</taxon>
    </lineage>
</organism>
<name>A0A382WUR8_9ZZZZ</name>
<sequence length="66" mass="7364">MKFGIISILLREEIAADRWATMERLASIDYTGIEGTPTDGSLDDVRRTRERLDALGLEVVANRSQA</sequence>